<keyword evidence="2" id="KW-0964">Secreted</keyword>
<dbReference type="PANTHER" id="PTHR38340">
    <property type="entry name" value="S-LAYER PROTEIN"/>
    <property type="match status" value="1"/>
</dbReference>
<dbReference type="GO" id="GO:0005576">
    <property type="term" value="C:extracellular region"/>
    <property type="evidence" value="ECO:0007669"/>
    <property type="project" value="UniProtKB-SubCell"/>
</dbReference>
<dbReference type="Gene3D" id="2.150.10.10">
    <property type="entry name" value="Serralysin-like metalloprotease, C-terminal"/>
    <property type="match status" value="2"/>
</dbReference>
<dbReference type="HOGENOM" id="CLU_023784_5_0_5"/>
<sequence length="310" mass="32453">MYSPAIGLQHFPQYEMGATSEFHAPDGSVLLTSHNNETGENVLWATDGTPGGTIELMSGYTIRILSVVDGVVYVSHRVEGQEFASAIDGSGTLIGTADLPGGANWGLVQLGAFEAGTAGRDRMTGGVGDDTFLGLAGGDRLRGQGGDDVLKGHGGRDVLYGADGDDLLEGGAARDRLLGGRGNDTLKSGTGDDRLVGSSGHDLLQGQKGDDVLTGERGRDTFVFNRDDGNDTITDFELGIDLIEIGHGASRLGQLHFEQQGDDAAVSFRNVEITVENTTVEKLLGGDHFFSSKRAWLTTGSIKATALGLL</sequence>
<evidence type="ECO:0000313" key="4">
    <source>
        <dbReference type="EMBL" id="AHD02556.1"/>
    </source>
</evidence>
<feature type="region of interest" description="Disordered" evidence="3">
    <location>
        <begin position="181"/>
        <end position="201"/>
    </location>
</feature>
<evidence type="ECO:0000256" key="1">
    <source>
        <dbReference type="ARBA" id="ARBA00004613"/>
    </source>
</evidence>
<comment type="subcellular location">
    <subcellularLocation>
        <location evidence="1">Secreted</location>
    </subcellularLocation>
</comment>
<dbReference type="AlphaFoldDB" id="V9VUW8"/>
<dbReference type="PRINTS" id="PR00313">
    <property type="entry name" value="CABNDNGRPT"/>
</dbReference>
<dbReference type="KEGG" id="lmd:METH_19705"/>
<protein>
    <submittedName>
        <fullName evidence="4">Calcium-binding protein</fullName>
    </submittedName>
</protein>
<dbReference type="STRING" id="999552.METH_19705"/>
<dbReference type="SUPFAM" id="SSF51120">
    <property type="entry name" value="beta-Roll"/>
    <property type="match status" value="1"/>
</dbReference>
<reference evidence="4 5" key="1">
    <citation type="submission" date="2013-09" db="EMBL/GenBank/DDBJ databases">
        <authorList>
            <consortium name="DOE Joint Genome Institute"/>
            <person name="Klenk H.-P."/>
            <person name="Huntemann M."/>
            <person name="Han J."/>
            <person name="Chen A."/>
            <person name="Kyrpides N."/>
            <person name="Mavromatis K."/>
            <person name="Markowitz V."/>
            <person name="Palaniappan K."/>
            <person name="Ivanova N."/>
            <person name="Schaumberg A."/>
            <person name="Pati A."/>
            <person name="Liolios K."/>
            <person name="Nordberg H.P."/>
            <person name="Cantor M.N."/>
            <person name="Hua S.X."/>
            <person name="Woyke T."/>
        </authorList>
    </citation>
    <scope>NUCLEOTIDE SEQUENCE [LARGE SCALE GENOMIC DNA]</scope>
    <source>
        <strain evidence="4 5">DSM 14336</strain>
    </source>
</reference>
<dbReference type="InterPro" id="IPR011049">
    <property type="entry name" value="Serralysin-like_metalloprot_C"/>
</dbReference>
<evidence type="ECO:0000256" key="3">
    <source>
        <dbReference type="SAM" id="MobiDB-lite"/>
    </source>
</evidence>
<organism evidence="4 5">
    <name type="scientific">Leisingera methylohalidivorans DSM 14336</name>
    <dbReference type="NCBI Taxonomy" id="999552"/>
    <lineage>
        <taxon>Bacteria</taxon>
        <taxon>Pseudomonadati</taxon>
        <taxon>Pseudomonadota</taxon>
        <taxon>Alphaproteobacteria</taxon>
        <taxon>Rhodobacterales</taxon>
        <taxon>Roseobacteraceae</taxon>
        <taxon>Leisingera</taxon>
    </lineage>
</organism>
<accession>V9VUW8</accession>
<evidence type="ECO:0000256" key="2">
    <source>
        <dbReference type="ARBA" id="ARBA00022525"/>
    </source>
</evidence>
<evidence type="ECO:0000313" key="5">
    <source>
        <dbReference type="Proteomes" id="UP000018780"/>
    </source>
</evidence>
<name>V9VUW8_9RHOB</name>
<dbReference type="InterPro" id="IPR050557">
    <property type="entry name" value="RTX_toxin/Mannuronan_C5-epim"/>
</dbReference>
<dbReference type="GO" id="GO:0005509">
    <property type="term" value="F:calcium ion binding"/>
    <property type="evidence" value="ECO:0007669"/>
    <property type="project" value="InterPro"/>
</dbReference>
<dbReference type="PANTHER" id="PTHR38340:SF1">
    <property type="entry name" value="S-LAYER PROTEIN"/>
    <property type="match status" value="1"/>
</dbReference>
<dbReference type="Proteomes" id="UP000018780">
    <property type="component" value="Chromosome"/>
</dbReference>
<dbReference type="EMBL" id="CP006773">
    <property type="protein sequence ID" value="AHD02556.1"/>
    <property type="molecule type" value="Genomic_DNA"/>
</dbReference>
<dbReference type="InterPro" id="IPR001343">
    <property type="entry name" value="Hemolysn_Ca-bd"/>
</dbReference>
<keyword evidence="5" id="KW-1185">Reference proteome</keyword>
<proteinExistence type="predicted"/>
<gene>
    <name evidence="4" type="ORF">METH_19705</name>
</gene>
<dbReference type="Pfam" id="PF00353">
    <property type="entry name" value="HemolysinCabind"/>
    <property type="match status" value="3"/>
</dbReference>
<dbReference type="PATRIC" id="fig|999552.6.peg.3903"/>